<organism evidence="2 3">
    <name type="scientific">Reticulomyxa filosa</name>
    <dbReference type="NCBI Taxonomy" id="46433"/>
    <lineage>
        <taxon>Eukaryota</taxon>
        <taxon>Sar</taxon>
        <taxon>Rhizaria</taxon>
        <taxon>Retaria</taxon>
        <taxon>Foraminifera</taxon>
        <taxon>Monothalamids</taxon>
        <taxon>Reticulomyxidae</taxon>
        <taxon>Reticulomyxa</taxon>
    </lineage>
</organism>
<accession>X6MBQ1</accession>
<name>X6MBQ1_RETFI</name>
<protein>
    <submittedName>
        <fullName evidence="2">Uncharacterized protein</fullName>
    </submittedName>
</protein>
<feature type="compositionally biased region" description="Acidic residues" evidence="1">
    <location>
        <begin position="9"/>
        <end position="22"/>
    </location>
</feature>
<evidence type="ECO:0000256" key="1">
    <source>
        <dbReference type="SAM" id="MobiDB-lite"/>
    </source>
</evidence>
<dbReference type="OrthoDB" id="447928at2759"/>
<feature type="non-terminal residue" evidence="2">
    <location>
        <position position="1"/>
    </location>
</feature>
<keyword evidence="3" id="KW-1185">Reference proteome</keyword>
<reference evidence="2 3" key="1">
    <citation type="journal article" date="2013" name="Curr. Biol.">
        <title>The Genome of the Foraminiferan Reticulomyxa filosa.</title>
        <authorList>
            <person name="Glockner G."/>
            <person name="Hulsmann N."/>
            <person name="Schleicher M."/>
            <person name="Noegel A.A."/>
            <person name="Eichinger L."/>
            <person name="Gallinger C."/>
            <person name="Pawlowski J."/>
            <person name="Sierra R."/>
            <person name="Euteneuer U."/>
            <person name="Pillet L."/>
            <person name="Moustafa A."/>
            <person name="Platzer M."/>
            <person name="Groth M."/>
            <person name="Szafranski K."/>
            <person name="Schliwa M."/>
        </authorList>
    </citation>
    <scope>NUCLEOTIDE SEQUENCE [LARGE SCALE GENOMIC DNA]</scope>
</reference>
<comment type="caution">
    <text evidence="2">The sequence shown here is derived from an EMBL/GenBank/DDBJ whole genome shotgun (WGS) entry which is preliminary data.</text>
</comment>
<evidence type="ECO:0000313" key="3">
    <source>
        <dbReference type="Proteomes" id="UP000023152"/>
    </source>
</evidence>
<feature type="non-terminal residue" evidence="2">
    <location>
        <position position="231"/>
    </location>
</feature>
<evidence type="ECO:0000313" key="2">
    <source>
        <dbReference type="EMBL" id="ETO11423.1"/>
    </source>
</evidence>
<feature type="region of interest" description="Disordered" evidence="1">
    <location>
        <begin position="1"/>
        <end position="57"/>
    </location>
</feature>
<proteinExistence type="predicted"/>
<dbReference type="EMBL" id="ASPP01022492">
    <property type="protein sequence ID" value="ETO11423.1"/>
    <property type="molecule type" value="Genomic_DNA"/>
</dbReference>
<gene>
    <name evidence="2" type="ORF">RFI_25953</name>
</gene>
<sequence>DSWNKDEKEESQEGSSEDDGLAEFDPKKKEMQANANSNVIDEPSSSDSEKKIEPYNPAGTNEEADVLVDEFCLFPSLPFFFKKKKKLIFSTDESCWCLQWRFFDANKYWLIGETQGDKYRMVDYGERYFQKDRHKKSVFKKKTVAEILQWESYVQCTCLFYFQCIEAFLASFVNFAYSKLNQQARQTWKNINSYTKNRKSSKTKTDEHADKLLRFALKAPEELRDEIFCQL</sequence>
<feature type="compositionally biased region" description="Polar residues" evidence="1">
    <location>
        <begin position="33"/>
        <end position="46"/>
    </location>
</feature>
<dbReference type="Proteomes" id="UP000023152">
    <property type="component" value="Unassembled WGS sequence"/>
</dbReference>
<dbReference type="AlphaFoldDB" id="X6MBQ1"/>